<dbReference type="Gene3D" id="3.10.129.10">
    <property type="entry name" value="Hotdog Thioesterase"/>
    <property type="match status" value="1"/>
</dbReference>
<protein>
    <submittedName>
        <fullName evidence="1">Uncharacterized protein</fullName>
    </submittedName>
</protein>
<dbReference type="SUPFAM" id="SSF54637">
    <property type="entry name" value="Thioesterase/thiol ester dehydrase-isomerase"/>
    <property type="match status" value="1"/>
</dbReference>
<dbReference type="Proteomes" id="UP001161405">
    <property type="component" value="Unassembled WGS sequence"/>
</dbReference>
<sequence length="121" mass="13329">MMHIDQIEKTTRAYSAKDIENYALQTGVGVETITSIPEPLLAAQISYLLGVKLPGNGTMYLKQEMAFPNRAPLGEPITTSVRITDLRKEKGLVDLWASCETADGTVVCEGRSLVMNKVNWD</sequence>
<dbReference type="InterPro" id="IPR029069">
    <property type="entry name" value="HotDog_dom_sf"/>
</dbReference>
<name>A0ABQ5UQ20_9HYPH</name>
<proteinExistence type="predicted"/>
<gene>
    <name evidence="1" type="ORF">GCM10007879_15930</name>
</gene>
<organism evidence="1 2">
    <name type="scientific">Maritalea porphyrae</name>
    <dbReference type="NCBI Taxonomy" id="880732"/>
    <lineage>
        <taxon>Bacteria</taxon>
        <taxon>Pseudomonadati</taxon>
        <taxon>Pseudomonadota</taxon>
        <taxon>Alphaproteobacteria</taxon>
        <taxon>Hyphomicrobiales</taxon>
        <taxon>Devosiaceae</taxon>
        <taxon>Maritalea</taxon>
    </lineage>
</organism>
<dbReference type="EMBL" id="BSNI01000002">
    <property type="protein sequence ID" value="GLQ17344.1"/>
    <property type="molecule type" value="Genomic_DNA"/>
</dbReference>
<evidence type="ECO:0000313" key="2">
    <source>
        <dbReference type="Proteomes" id="UP001161405"/>
    </source>
</evidence>
<evidence type="ECO:0000313" key="1">
    <source>
        <dbReference type="EMBL" id="GLQ17344.1"/>
    </source>
</evidence>
<comment type="caution">
    <text evidence="1">The sequence shown here is derived from an EMBL/GenBank/DDBJ whole genome shotgun (WGS) entry which is preliminary data.</text>
</comment>
<reference evidence="1" key="2">
    <citation type="submission" date="2023-01" db="EMBL/GenBank/DDBJ databases">
        <title>Draft genome sequence of Maritalea porphyrae strain NBRC 107169.</title>
        <authorList>
            <person name="Sun Q."/>
            <person name="Mori K."/>
        </authorList>
    </citation>
    <scope>NUCLEOTIDE SEQUENCE</scope>
    <source>
        <strain evidence="1">NBRC 107169</strain>
    </source>
</reference>
<dbReference type="RefSeq" id="WP_284363427.1">
    <property type="nucleotide sequence ID" value="NZ_BSNI01000002.1"/>
</dbReference>
<accession>A0ABQ5UQ20</accession>
<keyword evidence="2" id="KW-1185">Reference proteome</keyword>
<reference evidence="1" key="1">
    <citation type="journal article" date="2014" name="Int. J. Syst. Evol. Microbiol.">
        <title>Complete genome of a new Firmicutes species belonging to the dominant human colonic microbiota ('Ruminococcus bicirculans') reveals two chromosomes and a selective capacity to utilize plant glucans.</title>
        <authorList>
            <consortium name="NISC Comparative Sequencing Program"/>
            <person name="Wegmann U."/>
            <person name="Louis P."/>
            <person name="Goesmann A."/>
            <person name="Henrissat B."/>
            <person name="Duncan S.H."/>
            <person name="Flint H.J."/>
        </authorList>
    </citation>
    <scope>NUCLEOTIDE SEQUENCE</scope>
    <source>
        <strain evidence="1">NBRC 107169</strain>
    </source>
</reference>